<proteinExistence type="predicted"/>
<dbReference type="EMBL" id="JABCIY010000019">
    <property type="protein sequence ID" value="KAF7197153.1"/>
    <property type="molecule type" value="Genomic_DNA"/>
</dbReference>
<organism evidence="2 3">
    <name type="scientific">Pseudocercospora fuligena</name>
    <dbReference type="NCBI Taxonomy" id="685502"/>
    <lineage>
        <taxon>Eukaryota</taxon>
        <taxon>Fungi</taxon>
        <taxon>Dikarya</taxon>
        <taxon>Ascomycota</taxon>
        <taxon>Pezizomycotina</taxon>
        <taxon>Dothideomycetes</taxon>
        <taxon>Dothideomycetidae</taxon>
        <taxon>Mycosphaerellales</taxon>
        <taxon>Mycosphaerellaceae</taxon>
        <taxon>Pseudocercospora</taxon>
    </lineage>
</organism>
<evidence type="ECO:0000256" key="1">
    <source>
        <dbReference type="SAM" id="SignalP"/>
    </source>
</evidence>
<dbReference type="AlphaFoldDB" id="A0A8H6RUI6"/>
<feature type="chain" id="PRO_5034898649" evidence="1">
    <location>
        <begin position="25"/>
        <end position="83"/>
    </location>
</feature>
<comment type="caution">
    <text evidence="2">The sequence shown here is derived from an EMBL/GenBank/DDBJ whole genome shotgun (WGS) entry which is preliminary data.</text>
</comment>
<reference evidence="2" key="1">
    <citation type="submission" date="2020-04" db="EMBL/GenBank/DDBJ databases">
        <title>Draft genome resource of the tomato pathogen Pseudocercospora fuligena.</title>
        <authorList>
            <person name="Zaccaron A."/>
        </authorList>
    </citation>
    <scope>NUCLEOTIDE SEQUENCE</scope>
    <source>
        <strain evidence="2">PF001</strain>
    </source>
</reference>
<dbReference type="Proteomes" id="UP000660729">
    <property type="component" value="Unassembled WGS sequence"/>
</dbReference>
<accession>A0A8H6RUI6</accession>
<sequence length="83" mass="9055">MALMTFIVLTLAVMIIAVVKYVEASRQDKRSATRKLPGPKVDQVFLSSAMFINYQRSAAGSNFTIGPSSTVRSIKSTSRAQIT</sequence>
<evidence type="ECO:0000313" key="2">
    <source>
        <dbReference type="EMBL" id="KAF7197153.1"/>
    </source>
</evidence>
<protein>
    <submittedName>
        <fullName evidence="2">Uncharacterized protein</fullName>
    </submittedName>
</protein>
<evidence type="ECO:0000313" key="3">
    <source>
        <dbReference type="Proteomes" id="UP000660729"/>
    </source>
</evidence>
<feature type="signal peptide" evidence="1">
    <location>
        <begin position="1"/>
        <end position="24"/>
    </location>
</feature>
<gene>
    <name evidence="2" type="ORF">HII31_01578</name>
</gene>
<keyword evidence="1" id="KW-0732">Signal</keyword>
<keyword evidence="3" id="KW-1185">Reference proteome</keyword>
<name>A0A8H6RUI6_9PEZI</name>